<name>A0A6L3T2F8_9HYPH</name>
<evidence type="ECO:0000259" key="1">
    <source>
        <dbReference type="Pfam" id="PF18588"/>
    </source>
</evidence>
<feature type="domain" description="Polysaccharide biosynthesis enzyme WcbI" evidence="1">
    <location>
        <begin position="40"/>
        <end position="248"/>
    </location>
</feature>
<keyword evidence="3" id="KW-1185">Reference proteome</keyword>
<dbReference type="OrthoDB" id="7170754at2"/>
<dbReference type="EMBL" id="VZZK01000006">
    <property type="protein sequence ID" value="KAB1080222.1"/>
    <property type="molecule type" value="Genomic_DNA"/>
</dbReference>
<sequence length="343" mass="38077">MAFHRLPQRARAVLSLSAPSWATPWRKPRVPEVVRTGPSIAVIGNCQARGAAEAMRLLAPNSPVRFIQMAWLKREHGHVDNLARTLHGFDHVFSQQFPSGLIPGGDIDALRALEPRLRLFPTLVFPAFHPDMVYAGRIADLSALKLAPSPMGQYHSAIALAAHRVGLSIDRTVALYREDVFARLGYLDLWESSVRDLLGSAAQIGFGLDREMARWARRGDFMYVLNHPKAFVIGDIARRLLDESGLRPEPVEIEAYIGDELARDVVWPVYPPIAEAYGLTGSYLFKAKPRGKAFPRLYDLPGFVAASFAIYEGLSREALACQRVESWLADPAIAGLFEAARRD</sequence>
<protein>
    <recommendedName>
        <fullName evidence="1">Polysaccharide biosynthesis enzyme WcbI domain-containing protein</fullName>
    </recommendedName>
</protein>
<evidence type="ECO:0000313" key="2">
    <source>
        <dbReference type="EMBL" id="KAB1080222.1"/>
    </source>
</evidence>
<gene>
    <name evidence="2" type="ORF">F6X53_08210</name>
</gene>
<dbReference type="InterPro" id="IPR041307">
    <property type="entry name" value="WcbI"/>
</dbReference>
<dbReference type="Proteomes" id="UP000474159">
    <property type="component" value="Unassembled WGS sequence"/>
</dbReference>
<dbReference type="AlphaFoldDB" id="A0A6L3T2F8"/>
<comment type="caution">
    <text evidence="2">The sequence shown here is derived from an EMBL/GenBank/DDBJ whole genome shotgun (WGS) entry which is preliminary data.</text>
</comment>
<organism evidence="2 3">
    <name type="scientific">Methylobacterium soli</name>
    <dbReference type="NCBI Taxonomy" id="553447"/>
    <lineage>
        <taxon>Bacteria</taxon>
        <taxon>Pseudomonadati</taxon>
        <taxon>Pseudomonadota</taxon>
        <taxon>Alphaproteobacteria</taxon>
        <taxon>Hyphomicrobiales</taxon>
        <taxon>Methylobacteriaceae</taxon>
        <taxon>Methylobacterium</taxon>
    </lineage>
</organism>
<dbReference type="Pfam" id="PF18588">
    <property type="entry name" value="WcbI"/>
    <property type="match status" value="1"/>
</dbReference>
<proteinExistence type="predicted"/>
<accession>A0A6L3T2F8</accession>
<reference evidence="2 3" key="1">
    <citation type="submission" date="2019-09" db="EMBL/GenBank/DDBJ databases">
        <title>YIM 48816 draft genome.</title>
        <authorList>
            <person name="Jiang L."/>
        </authorList>
    </citation>
    <scope>NUCLEOTIDE SEQUENCE [LARGE SCALE GENOMIC DNA]</scope>
    <source>
        <strain evidence="2 3">YIM 48816</strain>
    </source>
</reference>
<evidence type="ECO:0000313" key="3">
    <source>
        <dbReference type="Proteomes" id="UP000474159"/>
    </source>
</evidence>